<evidence type="ECO:0000256" key="1">
    <source>
        <dbReference type="SAM" id="MobiDB-lite"/>
    </source>
</evidence>
<dbReference type="SUPFAM" id="SSF54106">
    <property type="entry name" value="LysM domain"/>
    <property type="match status" value="1"/>
</dbReference>
<gene>
    <name evidence="4" type="ORF">EVOR1521_LOCUS16921</name>
</gene>
<dbReference type="SMART" id="SM00257">
    <property type="entry name" value="LysM"/>
    <property type="match status" value="1"/>
</dbReference>
<feature type="region of interest" description="Disordered" evidence="1">
    <location>
        <begin position="46"/>
        <end position="121"/>
    </location>
</feature>
<keyword evidence="5" id="KW-1185">Reference proteome</keyword>
<feature type="compositionally biased region" description="Low complexity" evidence="1">
    <location>
        <begin position="272"/>
        <end position="282"/>
    </location>
</feature>
<sequence length="554" mass="56898">MAHPYAGLWLFGALTAGTAIASTAAVVDFDDVRQAWQSRFGAPTETVATEPLEHAAPQTAGDAGTPTEDDTQPVADAAPDEVAPDAETGTEVAMVDRTAEPPTLGDQSILPDVATQPDEMRDDGDATLAAVVPRFDLLRAEPDGSLVIAGSGPAGATMEIIAGSRTIATATAGPTGDFAAVLDEPLAPGDYQIVLRATAPDGLVVTSLETAVVAIPEAGSNEVLALVEAPGEASRLITTPGPQTPVLETVTPEPETAAAAESDTPLTDESETAGATEEPEGAPTVELAALPDTDEPAAVSAPEPAGTAPDLRIEAVEIDGAELFVAGAATAGTRLRLYANEMLLGDTTSSDGGRFLIQVRRDLPVGDYIIRADAIDPVSGDVLKRVSVPFTRQAGERLAAIAVAPSARLPASPPTVPFDALAPEKPADETASLDAPSGSAGDEAAQPADRATGSTAVPQALGVLQGPPPIDTAPAEISGGLVPTGQSVIIRRGDTLWQISRRVYGQGVKYTTIYLANEEQISDPDRIWPGQVFAVPDEARADAEDVHRQLRSTN</sequence>
<dbReference type="InterPro" id="IPR018392">
    <property type="entry name" value="LysM"/>
</dbReference>
<comment type="caution">
    <text evidence="4">The sequence shown here is derived from an EMBL/GenBank/DDBJ whole genome shotgun (WGS) entry which is preliminary data.</text>
</comment>
<evidence type="ECO:0000313" key="5">
    <source>
        <dbReference type="Proteomes" id="UP001178507"/>
    </source>
</evidence>
<dbReference type="InterPro" id="IPR036779">
    <property type="entry name" value="LysM_dom_sf"/>
</dbReference>
<dbReference type="AlphaFoldDB" id="A0AA36IPM1"/>
<dbReference type="Pfam" id="PF01476">
    <property type="entry name" value="LysM"/>
    <property type="match status" value="1"/>
</dbReference>
<dbReference type="EMBL" id="CAUJNA010002223">
    <property type="protein sequence ID" value="CAJ1391657.1"/>
    <property type="molecule type" value="Genomic_DNA"/>
</dbReference>
<organism evidence="4 5">
    <name type="scientific">Effrenium voratum</name>
    <dbReference type="NCBI Taxonomy" id="2562239"/>
    <lineage>
        <taxon>Eukaryota</taxon>
        <taxon>Sar</taxon>
        <taxon>Alveolata</taxon>
        <taxon>Dinophyceae</taxon>
        <taxon>Suessiales</taxon>
        <taxon>Symbiodiniaceae</taxon>
        <taxon>Effrenium</taxon>
    </lineage>
</organism>
<feature type="region of interest" description="Disordered" evidence="1">
    <location>
        <begin position="414"/>
        <end position="453"/>
    </location>
</feature>
<protein>
    <recommendedName>
        <fullName evidence="3">LysM domain-containing protein</fullName>
    </recommendedName>
</protein>
<feature type="compositionally biased region" description="Low complexity" evidence="1">
    <location>
        <begin position="244"/>
        <end position="261"/>
    </location>
</feature>
<dbReference type="PROSITE" id="PS51782">
    <property type="entry name" value="LYSM"/>
    <property type="match status" value="1"/>
</dbReference>
<dbReference type="PANTHER" id="PTHR34700:SF4">
    <property type="entry name" value="PHAGE-LIKE ELEMENT PBSX PROTEIN XKDP"/>
    <property type="match status" value="1"/>
</dbReference>
<feature type="signal peptide" evidence="2">
    <location>
        <begin position="1"/>
        <end position="25"/>
    </location>
</feature>
<proteinExistence type="predicted"/>
<name>A0AA36IPM1_9DINO</name>
<keyword evidence="2" id="KW-0732">Signal</keyword>
<dbReference type="Proteomes" id="UP001178507">
    <property type="component" value="Unassembled WGS sequence"/>
</dbReference>
<evidence type="ECO:0000256" key="2">
    <source>
        <dbReference type="SAM" id="SignalP"/>
    </source>
</evidence>
<reference evidence="4" key="1">
    <citation type="submission" date="2023-08" db="EMBL/GenBank/DDBJ databases">
        <authorList>
            <person name="Chen Y."/>
            <person name="Shah S."/>
            <person name="Dougan E. K."/>
            <person name="Thang M."/>
            <person name="Chan C."/>
        </authorList>
    </citation>
    <scope>NUCLEOTIDE SEQUENCE</scope>
</reference>
<feature type="chain" id="PRO_5041333414" description="LysM domain-containing protein" evidence="2">
    <location>
        <begin position="26"/>
        <end position="554"/>
    </location>
</feature>
<evidence type="ECO:0000259" key="3">
    <source>
        <dbReference type="PROSITE" id="PS51782"/>
    </source>
</evidence>
<dbReference type="InterPro" id="IPR052196">
    <property type="entry name" value="Bact_Kbp"/>
</dbReference>
<dbReference type="CDD" id="cd00118">
    <property type="entry name" value="LysM"/>
    <property type="match status" value="1"/>
</dbReference>
<evidence type="ECO:0000313" key="4">
    <source>
        <dbReference type="EMBL" id="CAJ1391657.1"/>
    </source>
</evidence>
<feature type="domain" description="LysM" evidence="3">
    <location>
        <begin position="486"/>
        <end position="535"/>
    </location>
</feature>
<feature type="region of interest" description="Disordered" evidence="1">
    <location>
        <begin position="235"/>
        <end position="282"/>
    </location>
</feature>
<dbReference type="PANTHER" id="PTHR34700">
    <property type="entry name" value="POTASSIUM BINDING PROTEIN KBP"/>
    <property type="match status" value="1"/>
</dbReference>
<dbReference type="Gene3D" id="3.10.350.10">
    <property type="entry name" value="LysM domain"/>
    <property type="match status" value="1"/>
</dbReference>
<accession>A0AA36IPM1</accession>